<dbReference type="EMBL" id="CP098502">
    <property type="protein sequence ID" value="UTI66938.1"/>
    <property type="molecule type" value="Genomic_DNA"/>
</dbReference>
<evidence type="ECO:0000313" key="1">
    <source>
        <dbReference type="EMBL" id="UTI66938.1"/>
    </source>
</evidence>
<proteinExistence type="predicted"/>
<evidence type="ECO:0000313" key="2">
    <source>
        <dbReference type="Proteomes" id="UP001056035"/>
    </source>
</evidence>
<reference evidence="1 2" key="1">
    <citation type="submission" date="2022-06" db="EMBL/GenBank/DDBJ databases">
        <title>Paraconexibacter antarcticus.</title>
        <authorList>
            <person name="Kim C.S."/>
        </authorList>
    </citation>
    <scope>NUCLEOTIDE SEQUENCE [LARGE SCALE GENOMIC DNA]</scope>
    <source>
        <strain evidence="1 2">02-257</strain>
    </source>
</reference>
<name>A0ABY5DY29_9ACTN</name>
<dbReference type="RefSeq" id="WP_254573590.1">
    <property type="nucleotide sequence ID" value="NZ_CP098502.1"/>
</dbReference>
<dbReference type="Gene3D" id="3.60.21.10">
    <property type="match status" value="1"/>
</dbReference>
<organism evidence="1 2">
    <name type="scientific">Paraconexibacter antarcticus</name>
    <dbReference type="NCBI Taxonomy" id="2949664"/>
    <lineage>
        <taxon>Bacteria</taxon>
        <taxon>Bacillati</taxon>
        <taxon>Actinomycetota</taxon>
        <taxon>Thermoleophilia</taxon>
        <taxon>Solirubrobacterales</taxon>
        <taxon>Paraconexibacteraceae</taxon>
        <taxon>Paraconexibacter</taxon>
    </lineage>
</organism>
<dbReference type="InterPro" id="IPR029052">
    <property type="entry name" value="Metallo-depent_PP-like"/>
</dbReference>
<gene>
    <name evidence="1" type="ORF">NBH00_12190</name>
</gene>
<protein>
    <submittedName>
        <fullName evidence="1">Metallophosphoesterase</fullName>
    </submittedName>
</protein>
<dbReference type="Proteomes" id="UP001056035">
    <property type="component" value="Chromosome"/>
</dbReference>
<keyword evidence="2" id="KW-1185">Reference proteome</keyword>
<dbReference type="SUPFAM" id="SSF56300">
    <property type="entry name" value="Metallo-dependent phosphatases"/>
    <property type="match status" value="1"/>
</dbReference>
<sequence length="370" mass="38766">MRTVVVSDLHLGAQRATDVLRRPEPLAAFCAHLEGAGRLVLLGDAIELRHGPARDALAMAEPVLAAIGAALGPAGEIVLVPGNHDHGLLTPWLRARGARRRPRPLALDEAAGPRATPAVRRLAAAAAPATLSVRYPGLWLREDVYATHGHYLDCVTTLPAFERLGAGITTRIMGPLPAGPGAATPDDFEARLGPMYAFLDALAETRDGRWARGPSGSSASASAWDTLSSSNRGPLRARALAGLFPLGILGLNRVGIGPLKAELTGEALRDAGLAAMGDALARLGVDAPHVVFGHTHRAGPLPDDDPAPWRTPAGTQLHNCGCWSDEPVLTRGGPQSPYWAGRGVEVDADGPPRLVRIIEDLGTAETREGD</sequence>
<accession>A0ABY5DY29</accession>